<dbReference type="AlphaFoldDB" id="A0A9I9E7V2"/>
<protein>
    <submittedName>
        <fullName evidence="2">Uncharacterized protein</fullName>
    </submittedName>
</protein>
<sequence>MQPCRKGLHGGVKLANVENDYIVFSGLSNKNKSGYSRMMMIKISSQYSKRKVLRHSTDDIRRSSASSHSLTITDDVNAKLRPSQTTFTHKLRPRNSVHRDINRLAGATTDVVPSPEVHRKLSRSRAPTNDRPNSAQASIKYSTDALCLMIMQRKSLPEFWRDRPFVIILNNKPFLPWDLAYSKDHERCNWHPVAYKFSDATLDLIQSIKWFMIDNICLLHDNIYYETEYRREWCTSNGKPSRCFLLARKFTRPAALRLLNITFDFIYLTQKIPRRGIATQNAVLRTLKLLFLGLFLQGWKGTMKFLLDWLGLCNFLRERSTIESCEKN</sequence>
<accession>A0A9I9E7V2</accession>
<organism evidence="2">
    <name type="scientific">Cucumis melo</name>
    <name type="common">Muskmelon</name>
    <dbReference type="NCBI Taxonomy" id="3656"/>
    <lineage>
        <taxon>Eukaryota</taxon>
        <taxon>Viridiplantae</taxon>
        <taxon>Streptophyta</taxon>
        <taxon>Embryophyta</taxon>
        <taxon>Tracheophyta</taxon>
        <taxon>Spermatophyta</taxon>
        <taxon>Magnoliopsida</taxon>
        <taxon>eudicotyledons</taxon>
        <taxon>Gunneridae</taxon>
        <taxon>Pentapetalae</taxon>
        <taxon>rosids</taxon>
        <taxon>fabids</taxon>
        <taxon>Cucurbitales</taxon>
        <taxon>Cucurbitaceae</taxon>
        <taxon>Benincaseae</taxon>
        <taxon>Cucumis</taxon>
    </lineage>
</organism>
<name>A0A9I9E7V2_CUCME</name>
<evidence type="ECO:0000313" key="2">
    <source>
        <dbReference type="EnsemblPlants" id="MELO3C030024.2.1"/>
    </source>
</evidence>
<feature type="region of interest" description="Disordered" evidence="1">
    <location>
        <begin position="108"/>
        <end position="135"/>
    </location>
</feature>
<evidence type="ECO:0000256" key="1">
    <source>
        <dbReference type="SAM" id="MobiDB-lite"/>
    </source>
</evidence>
<feature type="compositionally biased region" description="Polar residues" evidence="1">
    <location>
        <begin position="125"/>
        <end position="135"/>
    </location>
</feature>
<dbReference type="Gramene" id="MELO3C030024.2.1">
    <property type="protein sequence ID" value="MELO3C030024.2.1"/>
    <property type="gene ID" value="MELO3C030024.2"/>
</dbReference>
<proteinExistence type="predicted"/>
<reference evidence="2" key="1">
    <citation type="submission" date="2023-03" db="UniProtKB">
        <authorList>
            <consortium name="EnsemblPlants"/>
        </authorList>
    </citation>
    <scope>IDENTIFICATION</scope>
</reference>
<dbReference type="EnsemblPlants" id="MELO3C030024.2.1">
    <property type="protein sequence ID" value="MELO3C030024.2.1"/>
    <property type="gene ID" value="MELO3C030024.2"/>
</dbReference>